<sequence>MEYIFKIKILLISYLAGMLGGLTFIVISRIFYDDYQSYDSKCALDVIAIANTYIVYTTLILVIITIIATLAGIWFSKQFSLSKEKEIRENMRDFFEAIDSDSKLPGKFVKELFKHKEISNELHKLIQIRVESELICLFPAQLYKWIKF</sequence>
<evidence type="ECO:0000313" key="2">
    <source>
        <dbReference type="EMBL" id="VFK14257.1"/>
    </source>
</evidence>
<name>A0A450WB53_9GAMM</name>
<keyword evidence="1" id="KW-0812">Transmembrane</keyword>
<dbReference type="AlphaFoldDB" id="A0A450WB53"/>
<keyword evidence="1" id="KW-1133">Transmembrane helix</keyword>
<accession>A0A450WB53</accession>
<reference evidence="2" key="1">
    <citation type="submission" date="2019-02" db="EMBL/GenBank/DDBJ databases">
        <authorList>
            <person name="Gruber-Vodicka R. H."/>
            <person name="Seah K. B. B."/>
        </authorList>
    </citation>
    <scope>NUCLEOTIDE SEQUENCE</scope>
    <source>
        <strain evidence="2">BECK_S313</strain>
    </source>
</reference>
<evidence type="ECO:0000256" key="1">
    <source>
        <dbReference type="SAM" id="Phobius"/>
    </source>
</evidence>
<protein>
    <submittedName>
        <fullName evidence="2">Uncharacterized protein</fullName>
    </submittedName>
</protein>
<gene>
    <name evidence="2" type="ORF">BECKLPF1236B_GA0070989_10595</name>
</gene>
<dbReference type="EMBL" id="CAADFK010000059">
    <property type="protein sequence ID" value="VFK14257.1"/>
    <property type="molecule type" value="Genomic_DNA"/>
</dbReference>
<proteinExistence type="predicted"/>
<feature type="transmembrane region" description="Helical" evidence="1">
    <location>
        <begin position="52"/>
        <end position="75"/>
    </location>
</feature>
<keyword evidence="1" id="KW-0472">Membrane</keyword>
<organism evidence="2">
    <name type="scientific">Candidatus Kentrum sp. LPFa</name>
    <dbReference type="NCBI Taxonomy" id="2126335"/>
    <lineage>
        <taxon>Bacteria</taxon>
        <taxon>Pseudomonadati</taxon>
        <taxon>Pseudomonadota</taxon>
        <taxon>Gammaproteobacteria</taxon>
        <taxon>Candidatus Kentrum</taxon>
    </lineage>
</organism>
<feature type="transmembrane region" description="Helical" evidence="1">
    <location>
        <begin position="12"/>
        <end position="32"/>
    </location>
</feature>